<dbReference type="PANTHER" id="PTHR43384:SF11">
    <property type="entry name" value="SEPTUM SITE DETERMINING PROTEIN"/>
    <property type="match status" value="1"/>
</dbReference>
<dbReference type="PANTHER" id="PTHR43384">
    <property type="entry name" value="SEPTUM SITE-DETERMINING PROTEIN MIND HOMOLOG, CHLOROPLASTIC-RELATED"/>
    <property type="match status" value="1"/>
</dbReference>
<dbReference type="EMBL" id="VKHS01001019">
    <property type="protein sequence ID" value="MBB0232578.1"/>
    <property type="molecule type" value="Genomic_DNA"/>
</dbReference>
<dbReference type="GO" id="GO:0009898">
    <property type="term" value="C:cytoplasmic side of plasma membrane"/>
    <property type="evidence" value="ECO:0007669"/>
    <property type="project" value="TreeGrafter"/>
</dbReference>
<dbReference type="Gene3D" id="3.40.50.300">
    <property type="entry name" value="P-loop containing nucleotide triphosphate hydrolases"/>
    <property type="match status" value="1"/>
</dbReference>
<evidence type="ECO:0000313" key="4">
    <source>
        <dbReference type="Proteomes" id="UP000530234"/>
    </source>
</evidence>
<comment type="caution">
    <text evidence="3">The sequence shown here is derived from an EMBL/GenBank/DDBJ whole genome shotgun (WGS) entry which is preliminary data.</text>
</comment>
<proteinExistence type="predicted"/>
<protein>
    <recommendedName>
        <fullName evidence="2">Rv3660c-like CheY-like N-terminal domain-containing protein</fullName>
    </recommendedName>
</protein>
<sequence length="392" mass="39743">MATVHRAKGAVVTPPVLILTENDHLLEELLRVCAAAGAEAEVVHGAPLTGERWKSAPLILVGDDWARRALDRAEGAPRVPPPRRPGAAGRPVRGAAGPTPGRRPGVLLVGTDLDDHTVWARGAALGAERVVHLPGDEVAVIATVADTAVRAGPPATTIGVLPGRGGAGASTLACALALAAVRSGRRTVLVDADPPGGGTDLLLATGAGPGDTHRTGPLFPADPRDALPRVRGLHLLRADRGPGSGWATAEAIREVLDATRRRGGVVVVDLPRHLDEVAAEILPRLDLGLLVVPPGVRAARAARRVIEGPGSLVPDLRLVRGPLNPAVGGEPAGPSAAAAARSFGIPLAGELPHGTGPARGGHGEPPGAAHGAPLAAFCDDLLRRISPARTPG</sequence>
<dbReference type="Pfam" id="PF26563">
    <property type="entry name" value="Rv3660c_N"/>
    <property type="match status" value="2"/>
</dbReference>
<keyword evidence="4" id="KW-1185">Reference proteome</keyword>
<organism evidence="3 4">
    <name type="scientific">Streptomyces calidiresistens</name>
    <dbReference type="NCBI Taxonomy" id="1485586"/>
    <lineage>
        <taxon>Bacteria</taxon>
        <taxon>Bacillati</taxon>
        <taxon>Actinomycetota</taxon>
        <taxon>Actinomycetes</taxon>
        <taxon>Kitasatosporales</taxon>
        <taxon>Streptomycetaceae</taxon>
        <taxon>Streptomyces</taxon>
    </lineage>
</organism>
<evidence type="ECO:0000256" key="1">
    <source>
        <dbReference type="SAM" id="MobiDB-lite"/>
    </source>
</evidence>
<dbReference type="InterPro" id="IPR059050">
    <property type="entry name" value="Rv3660c_N"/>
</dbReference>
<dbReference type="InterPro" id="IPR050625">
    <property type="entry name" value="ParA/MinD_ATPase"/>
</dbReference>
<dbReference type="GO" id="GO:0005524">
    <property type="term" value="F:ATP binding"/>
    <property type="evidence" value="ECO:0007669"/>
    <property type="project" value="TreeGrafter"/>
</dbReference>
<feature type="region of interest" description="Disordered" evidence="1">
    <location>
        <begin position="348"/>
        <end position="372"/>
    </location>
</feature>
<feature type="non-terminal residue" evidence="3">
    <location>
        <position position="392"/>
    </location>
</feature>
<dbReference type="AlphaFoldDB" id="A0A7W3T7W8"/>
<reference evidence="4" key="1">
    <citation type="submission" date="2019-10" db="EMBL/GenBank/DDBJ databases">
        <title>Streptomyces sp. nov., a novel actinobacterium isolated from alkaline environment.</title>
        <authorList>
            <person name="Golinska P."/>
        </authorList>
    </citation>
    <scope>NUCLEOTIDE SEQUENCE [LARGE SCALE GENOMIC DNA]</scope>
    <source>
        <strain evidence="4">DSM 42108</strain>
    </source>
</reference>
<gene>
    <name evidence="3" type="ORF">FOE67_24610</name>
</gene>
<feature type="compositionally biased region" description="Low complexity" evidence="1">
    <location>
        <begin position="85"/>
        <end position="105"/>
    </location>
</feature>
<dbReference type="SUPFAM" id="SSF52540">
    <property type="entry name" value="P-loop containing nucleoside triphosphate hydrolases"/>
    <property type="match status" value="1"/>
</dbReference>
<evidence type="ECO:0000313" key="3">
    <source>
        <dbReference type="EMBL" id="MBB0232578.1"/>
    </source>
</evidence>
<dbReference type="Proteomes" id="UP000530234">
    <property type="component" value="Unassembled WGS sequence"/>
</dbReference>
<accession>A0A7W3T7W8</accession>
<feature type="domain" description="Rv3660c-like CheY-like N-terminal" evidence="2">
    <location>
        <begin position="20"/>
        <end position="73"/>
    </location>
</feature>
<dbReference type="GO" id="GO:0051782">
    <property type="term" value="P:negative regulation of cell division"/>
    <property type="evidence" value="ECO:0007669"/>
    <property type="project" value="TreeGrafter"/>
</dbReference>
<dbReference type="InterPro" id="IPR022521">
    <property type="entry name" value="Rv3660c"/>
</dbReference>
<dbReference type="GO" id="GO:0005829">
    <property type="term" value="C:cytosol"/>
    <property type="evidence" value="ECO:0007669"/>
    <property type="project" value="TreeGrafter"/>
</dbReference>
<name>A0A7W3T7W8_9ACTN</name>
<dbReference type="NCBIfam" id="TIGR03815">
    <property type="entry name" value="CpaE_hom_Actino"/>
    <property type="match status" value="1"/>
</dbReference>
<evidence type="ECO:0000259" key="2">
    <source>
        <dbReference type="Pfam" id="PF26563"/>
    </source>
</evidence>
<dbReference type="GO" id="GO:0016887">
    <property type="term" value="F:ATP hydrolysis activity"/>
    <property type="evidence" value="ECO:0007669"/>
    <property type="project" value="TreeGrafter"/>
</dbReference>
<dbReference type="InterPro" id="IPR027417">
    <property type="entry name" value="P-loop_NTPase"/>
</dbReference>
<feature type="region of interest" description="Disordered" evidence="1">
    <location>
        <begin position="72"/>
        <end position="105"/>
    </location>
</feature>
<feature type="domain" description="Rv3660c-like CheY-like N-terminal" evidence="2">
    <location>
        <begin position="95"/>
        <end position="149"/>
    </location>
</feature>